<dbReference type="SMART" id="SM00910">
    <property type="entry name" value="HIRAN"/>
    <property type="match status" value="1"/>
</dbReference>
<dbReference type="GO" id="GO:0004386">
    <property type="term" value="F:helicase activity"/>
    <property type="evidence" value="ECO:0007669"/>
    <property type="project" value="UniProtKB-KW"/>
</dbReference>
<dbReference type="Gene3D" id="3.30.40.10">
    <property type="entry name" value="Zinc/RING finger domain, C3HC4 (zinc finger)"/>
    <property type="match status" value="1"/>
</dbReference>
<dbReference type="Gene3D" id="3.40.50.10810">
    <property type="entry name" value="Tandem AAA-ATPase domain"/>
    <property type="match status" value="1"/>
</dbReference>
<evidence type="ECO:0008006" key="20">
    <source>
        <dbReference type="Google" id="ProtNLM"/>
    </source>
</evidence>
<dbReference type="Proteomes" id="UP000276864">
    <property type="component" value="Unassembled WGS sequence"/>
</dbReference>
<dbReference type="GO" id="GO:0008270">
    <property type="term" value="F:zinc ion binding"/>
    <property type="evidence" value="ECO:0007669"/>
    <property type="project" value="UniProtKB-KW"/>
</dbReference>
<feature type="compositionally biased region" description="Polar residues" evidence="12">
    <location>
        <begin position="89"/>
        <end position="98"/>
    </location>
</feature>
<dbReference type="GO" id="GO:0006281">
    <property type="term" value="P:DNA repair"/>
    <property type="evidence" value="ECO:0007669"/>
    <property type="project" value="TreeGrafter"/>
</dbReference>
<feature type="region of interest" description="Disordered" evidence="12">
    <location>
        <begin position="1"/>
        <end position="111"/>
    </location>
</feature>
<dbReference type="InterPro" id="IPR014905">
    <property type="entry name" value="HIRAN"/>
</dbReference>
<evidence type="ECO:0000256" key="12">
    <source>
        <dbReference type="SAM" id="MobiDB-lite"/>
    </source>
</evidence>
<keyword evidence="5 11" id="KW-0863">Zinc-finger</keyword>
<proteinExistence type="inferred from homology"/>
<protein>
    <recommendedName>
        <fullName evidence="20">RING-type domain-containing protein</fullName>
    </recommendedName>
</protein>
<dbReference type="Proteomes" id="UP000281245">
    <property type="component" value="Unassembled WGS sequence"/>
</dbReference>
<dbReference type="OrthoDB" id="448448at2759"/>
<dbReference type="CDD" id="cd18793">
    <property type="entry name" value="SF2_C_SNF"/>
    <property type="match status" value="1"/>
</dbReference>
<dbReference type="GO" id="GO:0003676">
    <property type="term" value="F:nucleic acid binding"/>
    <property type="evidence" value="ECO:0007669"/>
    <property type="project" value="InterPro"/>
</dbReference>
<dbReference type="InterPro" id="IPR049730">
    <property type="entry name" value="SNF2/RAD54-like_C"/>
</dbReference>
<keyword evidence="7" id="KW-0347">Helicase</keyword>
<comment type="similarity">
    <text evidence="2">Belongs to the SNF2/RAD54 helicase family.</text>
</comment>
<keyword evidence="10" id="KW-0539">Nucleus</keyword>
<dbReference type="EMBL" id="QWIM01001666">
    <property type="protein sequence ID" value="RMY22724.1"/>
    <property type="molecule type" value="Genomic_DNA"/>
</dbReference>
<evidence type="ECO:0000259" key="13">
    <source>
        <dbReference type="PROSITE" id="PS50089"/>
    </source>
</evidence>
<dbReference type="GO" id="GO:0008094">
    <property type="term" value="F:ATP-dependent activity, acting on DNA"/>
    <property type="evidence" value="ECO:0007669"/>
    <property type="project" value="TreeGrafter"/>
</dbReference>
<dbReference type="Pfam" id="PF13639">
    <property type="entry name" value="zf-RING_2"/>
    <property type="match status" value="1"/>
</dbReference>
<dbReference type="PROSITE" id="PS51194">
    <property type="entry name" value="HELICASE_CTER"/>
    <property type="match status" value="1"/>
</dbReference>
<keyword evidence="8" id="KW-0862">Zinc</keyword>
<dbReference type="SMART" id="SM00184">
    <property type="entry name" value="RING"/>
    <property type="match status" value="1"/>
</dbReference>
<keyword evidence="3" id="KW-0479">Metal-binding</keyword>
<feature type="domain" description="Helicase ATP-binding" evidence="14">
    <location>
        <begin position="424"/>
        <end position="604"/>
    </location>
</feature>
<dbReference type="EMBL" id="QWIJ01000387">
    <property type="protein sequence ID" value="RMX82962.1"/>
    <property type="molecule type" value="Genomic_DNA"/>
</dbReference>
<dbReference type="PROSITE" id="PS50089">
    <property type="entry name" value="ZF_RING_2"/>
    <property type="match status" value="1"/>
</dbReference>
<dbReference type="GO" id="GO:0005634">
    <property type="term" value="C:nucleus"/>
    <property type="evidence" value="ECO:0007669"/>
    <property type="project" value="UniProtKB-SubCell"/>
</dbReference>
<dbReference type="Gene3D" id="3.30.70.2330">
    <property type="match status" value="1"/>
</dbReference>
<dbReference type="InterPro" id="IPR014001">
    <property type="entry name" value="Helicase_ATP-bd"/>
</dbReference>
<dbReference type="SMART" id="SM00487">
    <property type="entry name" value="DEXDc"/>
    <property type="match status" value="1"/>
</dbReference>
<evidence type="ECO:0000256" key="9">
    <source>
        <dbReference type="ARBA" id="ARBA00022840"/>
    </source>
</evidence>
<organism evidence="16 19">
    <name type="scientific">Hortaea werneckii</name>
    <name type="common">Black yeast</name>
    <name type="synonym">Cladosporium werneckii</name>
    <dbReference type="NCBI Taxonomy" id="91943"/>
    <lineage>
        <taxon>Eukaryota</taxon>
        <taxon>Fungi</taxon>
        <taxon>Dikarya</taxon>
        <taxon>Ascomycota</taxon>
        <taxon>Pezizomycotina</taxon>
        <taxon>Dothideomycetes</taxon>
        <taxon>Dothideomycetidae</taxon>
        <taxon>Mycosphaerellales</taxon>
        <taxon>Teratosphaeriaceae</taxon>
        <taxon>Hortaea</taxon>
    </lineage>
</organism>
<dbReference type="InterPro" id="IPR050628">
    <property type="entry name" value="SNF2_RAD54_helicase_TF"/>
</dbReference>
<dbReference type="InterPro" id="IPR027417">
    <property type="entry name" value="P-loop_NTPase"/>
</dbReference>
<evidence type="ECO:0000313" key="18">
    <source>
        <dbReference type="Proteomes" id="UP000276864"/>
    </source>
</evidence>
<evidence type="ECO:0000256" key="7">
    <source>
        <dbReference type="ARBA" id="ARBA00022806"/>
    </source>
</evidence>
<evidence type="ECO:0000256" key="6">
    <source>
        <dbReference type="ARBA" id="ARBA00022801"/>
    </source>
</evidence>
<dbReference type="AlphaFoldDB" id="A0A3M6WWQ2"/>
<name>A0A3M6WWQ2_HORWE</name>
<keyword evidence="9" id="KW-0067">ATP-binding</keyword>
<feature type="compositionally biased region" description="Low complexity" evidence="12">
    <location>
        <begin position="56"/>
        <end position="78"/>
    </location>
</feature>
<comment type="subcellular location">
    <subcellularLocation>
        <location evidence="1">Nucleus</location>
    </subcellularLocation>
</comment>
<accession>A0A3M6WWQ2</accession>
<evidence type="ECO:0000256" key="11">
    <source>
        <dbReference type="PROSITE-ProRule" id="PRU00175"/>
    </source>
</evidence>
<dbReference type="Gene3D" id="3.40.50.300">
    <property type="entry name" value="P-loop containing nucleotide triphosphate hydrolases"/>
    <property type="match status" value="1"/>
</dbReference>
<dbReference type="SUPFAM" id="SSF57850">
    <property type="entry name" value="RING/U-box"/>
    <property type="match status" value="1"/>
</dbReference>
<sequence length="1006" mass="111751">MAPSNNEAKRKRADVDLTGDSTDDDSASQQKTQKTASRINAQRRDEQTTPGASQTSPGSSDQAPSSSAPGPSQSQNNQRGYVYPPDAGSQRSFASPHSSYRPEDGTHSQAERESWLVADDNEDHGDMDEIVSSTQGAADNDELHLFGNLPTKIVGVQYYRGIANPGEYILLRREPGNPYDRNSIRVDNVGGEQIGHIPRRIAAKLASYLDSGWLFVEGRLSGKMGQFDCPIEVDLLGPDPQSQVGKQLVDKMKADKLPTKALLDAERREKQRQKEMEQARKKREQEEKRKLAEARKAAAGAGKGGAVPTSQVSEFTNQTMPDSESEPVMSDLVEASQRFNPRQVSNTTDQYGLQEEALKNIPLASKPASVKTEMLPFQLQALQWLLDQESPQPPSPGSKDTIQLWKRHESVDAFTNIATNYSTKEAPQLASGGILADDMGLGKTLEMISLIIADAEKFGRGSTLIVSPLSVMSNWSGQIAHHVHDNMALKVYIYHGTGRVSMKAEDFAQYDVVVTTYQTLAMDYMPRGKGAPKQPEKKLRANGLYSMDWRRVILDEGHAVRNPASKGAAAVTSLMSRSRWVLTGTPIINSLKDLYSLLRFIGITGGLNQLEIFNSVLIRPLKAGDPSATYLLQAVMTAFTLRRRKEMAFIDLRLPQLDEYVHRVPFTDKERERYNALHAEATGVASKVMSGKPGEQSKTQVYAHLLEVLLRMRQCCNHWQLCGQRVTALMEELEKSGTVQLTRENKEALQKMLQLQIESHEECAICLEALHGPVITVCGHSFGFDCISKVIETQHKCPLCRNELQDIESTLVGPQNEGGDEDHDDDLDLTQSSSKLEAMMKILSATKNNGKGEKTVIFSQWTRFLDIVQSRLDREGFQYCRLDGTMSAPRRDASLQALETDPSCTIMLASLGVCAVGLNLTAANQIILSDTWWAPAIEDQAVDRVHRLGQKRETRVWRLVMEESIEEKTLVVQSEKRKLMQLAFAEEGKKARKKEGRMADIQKLLA</sequence>
<dbReference type="PANTHER" id="PTHR45626:SF11">
    <property type="entry name" value="FAMILY HELICASE, PUTATIVE (AFU_ORTHOLOGUE AFUA_5G06590)-RELATED"/>
    <property type="match status" value="1"/>
</dbReference>
<dbReference type="InterPro" id="IPR038718">
    <property type="entry name" value="SNF2-like_sf"/>
</dbReference>
<evidence type="ECO:0000256" key="8">
    <source>
        <dbReference type="ARBA" id="ARBA00022833"/>
    </source>
</evidence>
<dbReference type="Pfam" id="PF00271">
    <property type="entry name" value="Helicase_C"/>
    <property type="match status" value="1"/>
</dbReference>
<dbReference type="SMART" id="SM00490">
    <property type="entry name" value="HELICc"/>
    <property type="match status" value="1"/>
</dbReference>
<evidence type="ECO:0000256" key="10">
    <source>
        <dbReference type="ARBA" id="ARBA00023242"/>
    </source>
</evidence>
<evidence type="ECO:0000259" key="14">
    <source>
        <dbReference type="PROSITE" id="PS51192"/>
    </source>
</evidence>
<feature type="domain" description="RING-type" evidence="13">
    <location>
        <begin position="763"/>
        <end position="801"/>
    </location>
</feature>
<keyword evidence="6" id="KW-0378">Hydrolase</keyword>
<dbReference type="InterPro" id="IPR001841">
    <property type="entry name" value="Znf_RING"/>
</dbReference>
<dbReference type="VEuPathDB" id="FungiDB:BTJ68_12963"/>
<evidence type="ECO:0000259" key="15">
    <source>
        <dbReference type="PROSITE" id="PS51194"/>
    </source>
</evidence>
<dbReference type="SUPFAM" id="SSF52540">
    <property type="entry name" value="P-loop containing nucleoside triphosphate hydrolases"/>
    <property type="match status" value="2"/>
</dbReference>
<evidence type="ECO:0000313" key="17">
    <source>
        <dbReference type="EMBL" id="RMY22724.1"/>
    </source>
</evidence>
<dbReference type="InterPro" id="IPR000330">
    <property type="entry name" value="SNF2_N"/>
</dbReference>
<reference evidence="18 19" key="1">
    <citation type="journal article" date="2018" name="BMC Genomics">
        <title>Genomic evidence for intraspecific hybridization in a clonal and extremely halotolerant yeast.</title>
        <authorList>
            <person name="Gostincar C."/>
            <person name="Stajich J.E."/>
            <person name="Zupancic J."/>
            <person name="Zalar P."/>
            <person name="Gunde-Cimerman N."/>
        </authorList>
    </citation>
    <scope>NUCLEOTIDE SEQUENCE [LARGE SCALE GENOMIC DNA]</scope>
    <source>
        <strain evidence="17 18">EXF-6651</strain>
        <strain evidence="16 19">EXF-6656</strain>
    </source>
</reference>
<gene>
    <name evidence="17" type="ORF">D0866_11862</name>
    <name evidence="16" type="ORF">D0869_05666</name>
</gene>
<dbReference type="PROSITE" id="PS51192">
    <property type="entry name" value="HELICASE_ATP_BIND_1"/>
    <property type="match status" value="1"/>
</dbReference>
<feature type="compositionally biased region" description="Basic and acidic residues" evidence="12">
    <location>
        <begin position="255"/>
        <end position="296"/>
    </location>
</feature>
<dbReference type="InterPro" id="IPR001650">
    <property type="entry name" value="Helicase_C-like"/>
</dbReference>
<dbReference type="InterPro" id="IPR013083">
    <property type="entry name" value="Znf_RING/FYVE/PHD"/>
</dbReference>
<feature type="domain" description="Helicase C-terminal" evidence="15">
    <location>
        <begin position="838"/>
        <end position="996"/>
    </location>
</feature>
<dbReference type="Pfam" id="PF00176">
    <property type="entry name" value="SNF2-rel_dom"/>
    <property type="match status" value="1"/>
</dbReference>
<evidence type="ECO:0000313" key="19">
    <source>
        <dbReference type="Proteomes" id="UP000281245"/>
    </source>
</evidence>
<dbReference type="Pfam" id="PF08797">
    <property type="entry name" value="HIRAN"/>
    <property type="match status" value="1"/>
</dbReference>
<evidence type="ECO:0000313" key="16">
    <source>
        <dbReference type="EMBL" id="RMX82962.1"/>
    </source>
</evidence>
<feature type="region of interest" description="Disordered" evidence="12">
    <location>
        <begin position="255"/>
        <end position="312"/>
    </location>
</feature>
<evidence type="ECO:0000256" key="2">
    <source>
        <dbReference type="ARBA" id="ARBA00007025"/>
    </source>
</evidence>
<comment type="caution">
    <text evidence="16">The sequence shown here is derived from an EMBL/GenBank/DDBJ whole genome shotgun (WGS) entry which is preliminary data.</text>
</comment>
<evidence type="ECO:0000256" key="4">
    <source>
        <dbReference type="ARBA" id="ARBA00022741"/>
    </source>
</evidence>
<dbReference type="PANTHER" id="PTHR45626">
    <property type="entry name" value="TRANSCRIPTION TERMINATION FACTOR 2-RELATED"/>
    <property type="match status" value="1"/>
</dbReference>
<evidence type="ECO:0000256" key="3">
    <source>
        <dbReference type="ARBA" id="ARBA00022723"/>
    </source>
</evidence>
<dbReference type="GO" id="GO:0016818">
    <property type="term" value="F:hydrolase activity, acting on acid anhydrides, in phosphorus-containing anhydrides"/>
    <property type="evidence" value="ECO:0007669"/>
    <property type="project" value="InterPro"/>
</dbReference>
<keyword evidence="4" id="KW-0547">Nucleotide-binding</keyword>
<dbReference type="GO" id="GO:0005524">
    <property type="term" value="F:ATP binding"/>
    <property type="evidence" value="ECO:0007669"/>
    <property type="project" value="UniProtKB-KW"/>
</dbReference>
<evidence type="ECO:0000256" key="1">
    <source>
        <dbReference type="ARBA" id="ARBA00004123"/>
    </source>
</evidence>
<evidence type="ECO:0000256" key="5">
    <source>
        <dbReference type="ARBA" id="ARBA00022771"/>
    </source>
</evidence>
<feature type="compositionally biased region" description="Basic and acidic residues" evidence="12">
    <location>
        <begin position="100"/>
        <end position="111"/>
    </location>
</feature>